<protein>
    <submittedName>
        <fullName evidence="3">Exocyst complex component SEC3A-like</fullName>
    </submittedName>
</protein>
<evidence type="ECO:0000313" key="3">
    <source>
        <dbReference type="RefSeq" id="XP_009790951.1"/>
    </source>
</evidence>
<dbReference type="Pfam" id="PF20654">
    <property type="entry name" value="Sec3_C-term"/>
    <property type="match status" value="1"/>
</dbReference>
<dbReference type="PANTHER" id="PTHR16092:SF31">
    <property type="entry name" value="EXOCYST COMPLEX COMPONENT SEC3A-LIKE ISOFORM X1"/>
    <property type="match status" value="1"/>
</dbReference>
<dbReference type="AlphaFoldDB" id="A0A1U7XMV8"/>
<dbReference type="RefSeq" id="XP_009790951.1">
    <property type="nucleotide sequence ID" value="XM_009792649.1"/>
</dbReference>
<reference evidence="2" key="1">
    <citation type="journal article" date="2013" name="Genome Biol.">
        <title>Reference genomes and transcriptomes of Nicotiana sylvestris and Nicotiana tomentosiformis.</title>
        <authorList>
            <person name="Sierro N."/>
            <person name="Battey J.N."/>
            <person name="Ouadi S."/>
            <person name="Bovet L."/>
            <person name="Goepfert S."/>
            <person name="Bakaher N."/>
            <person name="Peitsch M.C."/>
            <person name="Ivanov N.V."/>
        </authorList>
    </citation>
    <scope>NUCLEOTIDE SEQUENCE [LARGE SCALE GENOMIC DNA]</scope>
</reference>
<dbReference type="PANTHER" id="PTHR16092">
    <property type="entry name" value="SEC3/SYNTAXIN-RELATED"/>
    <property type="match status" value="1"/>
</dbReference>
<organism evidence="2 3">
    <name type="scientific">Nicotiana sylvestris</name>
    <name type="common">Wood tobacco</name>
    <name type="synonym">South American tobacco</name>
    <dbReference type="NCBI Taxonomy" id="4096"/>
    <lineage>
        <taxon>Eukaryota</taxon>
        <taxon>Viridiplantae</taxon>
        <taxon>Streptophyta</taxon>
        <taxon>Embryophyta</taxon>
        <taxon>Tracheophyta</taxon>
        <taxon>Spermatophyta</taxon>
        <taxon>Magnoliopsida</taxon>
        <taxon>eudicotyledons</taxon>
        <taxon>Gunneridae</taxon>
        <taxon>Pentapetalae</taxon>
        <taxon>asterids</taxon>
        <taxon>lamiids</taxon>
        <taxon>Solanales</taxon>
        <taxon>Solanaceae</taxon>
        <taxon>Nicotianoideae</taxon>
        <taxon>Nicotianeae</taxon>
        <taxon>Nicotiana</taxon>
    </lineage>
</organism>
<dbReference type="GO" id="GO:0000145">
    <property type="term" value="C:exocyst"/>
    <property type="evidence" value="ECO:0007669"/>
    <property type="project" value="TreeGrafter"/>
</dbReference>
<feature type="domain" description="Exocyst complex component Sec3 C-terminal" evidence="1">
    <location>
        <begin position="268"/>
        <end position="558"/>
    </location>
</feature>
<keyword evidence="2" id="KW-1185">Reference proteome</keyword>
<dbReference type="InterPro" id="IPR048628">
    <property type="entry name" value="Sec3_C"/>
</dbReference>
<accession>A0A1U7XMV8</accession>
<dbReference type="Proteomes" id="UP000189701">
    <property type="component" value="Unplaced"/>
</dbReference>
<dbReference type="GO" id="GO:0006887">
    <property type="term" value="P:exocytosis"/>
    <property type="evidence" value="ECO:0007669"/>
    <property type="project" value="TreeGrafter"/>
</dbReference>
<dbReference type="GO" id="GO:0005886">
    <property type="term" value="C:plasma membrane"/>
    <property type="evidence" value="ECO:0007669"/>
    <property type="project" value="TreeGrafter"/>
</dbReference>
<name>A0A1U7XMV8_NICSY</name>
<dbReference type="GO" id="GO:0006893">
    <property type="term" value="P:Golgi to plasma membrane transport"/>
    <property type="evidence" value="ECO:0007669"/>
    <property type="project" value="TreeGrafter"/>
</dbReference>
<evidence type="ECO:0000259" key="1">
    <source>
        <dbReference type="Pfam" id="PF20654"/>
    </source>
</evidence>
<reference evidence="3" key="2">
    <citation type="submission" date="2025-08" db="UniProtKB">
        <authorList>
            <consortium name="RefSeq"/>
        </authorList>
    </citation>
    <scope>IDENTIFICATION</scope>
    <source>
        <tissue evidence="3">Leaf</tissue>
    </source>
</reference>
<dbReference type="STRING" id="4096.A0A1U7XMV8"/>
<sequence>MWDSSDAIVGSKIYNFESFLQDDSASEDDVQAATKIISLWLAKCLSSTVVRRRCCKVEARFRLILWEKNTLIGMNIYTIMPLLHQEKLKGEKILLSMNSLRGCRIAKTVHNGFRQCLCVASCFLIEVASLLTGVPCGFFLAPIQAATWMPRMKIAREFANELRASTKASKNPIVWFEGLTGLNQSVNNADTSAASEAYAKMLTIFIPLLVDESSFFAHFLCFEVPALLPPEGVANGKKVGDDKDDADDDLGIMDIDENDNKAGQNSADLEALNESLHDLLEGIQEDFFAVVDWAGKIDPMCCISMHGITERYIPGQKADAAGFVRILLDDLESRISMQFSRFVDETCHQIERNERNVRQMGVLSFIPRFATLATRMEQYIQGQSRDLVDQAYTKFVTIMFVTLDKIAQTDLKYQDIMLLENYAAFQNSLYDLANVVPTLAKFYHQASESYEQACTRHINMIIYYQFERLFQFARRIEDLMYTITPEEIPFQIGLSKTDLRKVVKYSLSGVDKSITAMYKRLQKNLTSEELLPSLWDKCKKEFLDKYESFVQLINKVYPTETIPSISEMRGLLASM</sequence>
<gene>
    <name evidence="3" type="primary">LOC104238324</name>
</gene>
<dbReference type="GO" id="GO:0005546">
    <property type="term" value="F:phosphatidylinositol-4,5-bisphosphate binding"/>
    <property type="evidence" value="ECO:0007669"/>
    <property type="project" value="TreeGrafter"/>
</dbReference>
<proteinExistence type="predicted"/>
<evidence type="ECO:0000313" key="2">
    <source>
        <dbReference type="Proteomes" id="UP000189701"/>
    </source>
</evidence>
<dbReference type="eggNOG" id="KOG2148">
    <property type="taxonomic scope" value="Eukaryota"/>
</dbReference>